<sequence length="333" mass="38065">MDFGPDPVIWFKVEYVALPKEKLYCGVISVLSYNPNLIKGDLSCVKDNLFKFEESLKKCNLTLRNGIQQGNCYWQGLSERNTRAQIGKMRDMIKVDEQLLLVSLRSISMMWFEPKRIKCRAQAKRVILLMKFKLSLVECCSSMWKCCKALFFYRERMNTYLGDHVWIFLNYKYAVVVDDSGLVLGGKVSYMRDRNHTTDQSLFFEASTTSCLRIAWNTYHLNSENLGFSMSQQISIFPLLEGSLIYLVSSQFGGAFLLYTSLSEINGLDEIGFRLAGSDGRPEGGPGVAVGEVDIRLGHINPSSVLSFWLLDSKLTMRGMRNFEIRAENFKKK</sequence>
<organism evidence="1 2">
    <name type="scientific">Puccinia sorghi</name>
    <dbReference type="NCBI Taxonomy" id="27349"/>
    <lineage>
        <taxon>Eukaryota</taxon>
        <taxon>Fungi</taxon>
        <taxon>Dikarya</taxon>
        <taxon>Basidiomycota</taxon>
        <taxon>Pucciniomycotina</taxon>
        <taxon>Pucciniomycetes</taxon>
        <taxon>Pucciniales</taxon>
        <taxon>Pucciniaceae</taxon>
        <taxon>Puccinia</taxon>
    </lineage>
</organism>
<gene>
    <name evidence="1" type="ORF">VP01_2500g1</name>
</gene>
<comment type="caution">
    <text evidence="1">The sequence shown here is derived from an EMBL/GenBank/DDBJ whole genome shotgun (WGS) entry which is preliminary data.</text>
</comment>
<reference evidence="1 2" key="1">
    <citation type="submission" date="2015-08" db="EMBL/GenBank/DDBJ databases">
        <title>Next Generation Sequencing and Analysis of the Genome of Puccinia sorghi L Schw, the Causal Agent of Maize Common Rust.</title>
        <authorList>
            <person name="Rochi L."/>
            <person name="Burguener G."/>
            <person name="Darino M."/>
            <person name="Turjanski A."/>
            <person name="Kreff E."/>
            <person name="Dieguez M.J."/>
            <person name="Sacco F."/>
        </authorList>
    </citation>
    <scope>NUCLEOTIDE SEQUENCE [LARGE SCALE GENOMIC DNA]</scope>
    <source>
        <strain evidence="1 2">RO10H11247</strain>
    </source>
</reference>
<evidence type="ECO:0000313" key="2">
    <source>
        <dbReference type="Proteomes" id="UP000037035"/>
    </source>
</evidence>
<keyword evidence="2" id="KW-1185">Reference proteome</keyword>
<proteinExistence type="predicted"/>
<dbReference type="EMBL" id="LAVV01007393">
    <property type="protein sequence ID" value="KNZ56070.1"/>
    <property type="molecule type" value="Genomic_DNA"/>
</dbReference>
<accession>A0A0L6V7H9</accession>
<dbReference type="VEuPathDB" id="FungiDB:VP01_2500g1"/>
<protein>
    <submittedName>
        <fullName evidence="1">Uncharacterized protein</fullName>
    </submittedName>
</protein>
<dbReference type="AlphaFoldDB" id="A0A0L6V7H9"/>
<name>A0A0L6V7H9_9BASI</name>
<evidence type="ECO:0000313" key="1">
    <source>
        <dbReference type="EMBL" id="KNZ56070.1"/>
    </source>
</evidence>
<dbReference type="Proteomes" id="UP000037035">
    <property type="component" value="Unassembled WGS sequence"/>
</dbReference>